<dbReference type="GeneID" id="8236891"/>
<dbReference type="EMBL" id="DS235881">
    <property type="protein sequence ID" value="EEB20012.1"/>
    <property type="molecule type" value="Genomic_DNA"/>
</dbReference>
<dbReference type="InParanoid" id="E0W306"/>
<dbReference type="CTD" id="8236891"/>
<feature type="compositionally biased region" description="Low complexity" evidence="1">
    <location>
        <begin position="518"/>
        <end position="535"/>
    </location>
</feature>
<gene>
    <name evidence="3" type="primary">8236891</name>
    <name evidence="2" type="ORF">Phum_PHUM599820</name>
</gene>
<accession>E0W306</accession>
<dbReference type="VEuPathDB" id="VectorBase:PHUM599820"/>
<feature type="region of interest" description="Disordered" evidence="1">
    <location>
        <begin position="365"/>
        <end position="436"/>
    </location>
</feature>
<dbReference type="OrthoDB" id="7743577at2759"/>
<evidence type="ECO:0000256" key="1">
    <source>
        <dbReference type="SAM" id="MobiDB-lite"/>
    </source>
</evidence>
<feature type="region of interest" description="Disordered" evidence="1">
    <location>
        <begin position="518"/>
        <end position="538"/>
    </location>
</feature>
<feature type="region of interest" description="Disordered" evidence="1">
    <location>
        <begin position="1028"/>
        <end position="1182"/>
    </location>
</feature>
<feature type="compositionally biased region" description="Polar residues" evidence="1">
    <location>
        <begin position="224"/>
        <end position="262"/>
    </location>
</feature>
<evidence type="ECO:0000313" key="3">
    <source>
        <dbReference type="EnsemblMetazoa" id="PHUM599820-PA"/>
    </source>
</evidence>
<feature type="region of interest" description="Disordered" evidence="1">
    <location>
        <begin position="152"/>
        <end position="188"/>
    </location>
</feature>
<dbReference type="eggNOG" id="ENOG502TF60">
    <property type="taxonomic scope" value="Eukaryota"/>
</dbReference>
<feature type="compositionally biased region" description="Basic residues" evidence="1">
    <location>
        <begin position="284"/>
        <end position="293"/>
    </location>
</feature>
<dbReference type="EnsemblMetazoa" id="PHUM599820-RA">
    <property type="protein sequence ID" value="PHUM599820-PA"/>
    <property type="gene ID" value="PHUM599820"/>
</dbReference>
<feature type="compositionally biased region" description="Pro residues" evidence="1">
    <location>
        <begin position="1144"/>
        <end position="1153"/>
    </location>
</feature>
<feature type="region of interest" description="Disordered" evidence="1">
    <location>
        <begin position="625"/>
        <end position="694"/>
    </location>
</feature>
<feature type="compositionally biased region" description="Low complexity" evidence="1">
    <location>
        <begin position="1044"/>
        <end position="1054"/>
    </location>
</feature>
<feature type="region of interest" description="Disordered" evidence="1">
    <location>
        <begin position="224"/>
        <end position="350"/>
    </location>
</feature>
<feature type="compositionally biased region" description="Polar residues" evidence="1">
    <location>
        <begin position="1097"/>
        <end position="1108"/>
    </location>
</feature>
<reference evidence="3" key="3">
    <citation type="submission" date="2020-05" db="UniProtKB">
        <authorList>
            <consortium name="EnsemblMetazoa"/>
        </authorList>
    </citation>
    <scope>IDENTIFICATION</scope>
    <source>
        <strain evidence="3">USDA</strain>
    </source>
</reference>
<feature type="compositionally biased region" description="Basic and acidic residues" evidence="1">
    <location>
        <begin position="415"/>
        <end position="427"/>
    </location>
</feature>
<reference evidence="2" key="1">
    <citation type="submission" date="2007-04" db="EMBL/GenBank/DDBJ databases">
        <title>Annotation of Pediculus humanus corporis strain USDA.</title>
        <authorList>
            <person name="Kirkness E."/>
            <person name="Hannick L."/>
            <person name="Hass B."/>
            <person name="Bruggner R."/>
            <person name="Lawson D."/>
            <person name="Bidwell S."/>
            <person name="Joardar V."/>
            <person name="Caler E."/>
            <person name="Walenz B."/>
            <person name="Inman J."/>
            <person name="Schobel S."/>
            <person name="Galinsky K."/>
            <person name="Amedeo P."/>
            <person name="Strausberg R."/>
        </authorList>
    </citation>
    <scope>NUCLEOTIDE SEQUENCE</scope>
    <source>
        <strain evidence="2">USDA</strain>
    </source>
</reference>
<protein>
    <submittedName>
        <fullName evidence="2 3">Synaptonemal complex protein, putative</fullName>
    </submittedName>
</protein>
<evidence type="ECO:0000313" key="4">
    <source>
        <dbReference type="Proteomes" id="UP000009046"/>
    </source>
</evidence>
<feature type="compositionally biased region" description="Low complexity" evidence="1">
    <location>
        <begin position="47"/>
        <end position="61"/>
    </location>
</feature>
<feature type="compositionally biased region" description="Basic and acidic residues" evidence="1">
    <location>
        <begin position="31"/>
        <end position="46"/>
    </location>
</feature>
<dbReference type="EMBL" id="AAZO01007315">
    <property type="status" value="NOT_ANNOTATED_CDS"/>
    <property type="molecule type" value="Genomic_DNA"/>
</dbReference>
<organism>
    <name type="scientific">Pediculus humanus subsp. corporis</name>
    <name type="common">Body louse</name>
    <dbReference type="NCBI Taxonomy" id="121224"/>
    <lineage>
        <taxon>Eukaryota</taxon>
        <taxon>Metazoa</taxon>
        <taxon>Ecdysozoa</taxon>
        <taxon>Arthropoda</taxon>
        <taxon>Hexapoda</taxon>
        <taxon>Insecta</taxon>
        <taxon>Pterygota</taxon>
        <taxon>Neoptera</taxon>
        <taxon>Paraneoptera</taxon>
        <taxon>Psocodea</taxon>
        <taxon>Troctomorpha</taxon>
        <taxon>Phthiraptera</taxon>
        <taxon>Anoplura</taxon>
        <taxon>Pediculidae</taxon>
        <taxon>Pediculus</taxon>
    </lineage>
</organism>
<feature type="compositionally biased region" description="Low complexity" evidence="1">
    <location>
        <begin position="308"/>
        <end position="322"/>
    </location>
</feature>
<proteinExistence type="predicted"/>
<feature type="compositionally biased region" description="Basic and acidic residues" evidence="1">
    <location>
        <begin position="651"/>
        <end position="683"/>
    </location>
</feature>
<dbReference type="Proteomes" id="UP000009046">
    <property type="component" value="Unassembled WGS sequence"/>
</dbReference>
<keyword evidence="4" id="KW-1185">Reference proteome</keyword>
<feature type="region of interest" description="Disordered" evidence="1">
    <location>
        <begin position="707"/>
        <end position="739"/>
    </location>
</feature>
<dbReference type="RefSeq" id="XP_002432750.1">
    <property type="nucleotide sequence ID" value="XM_002432705.1"/>
</dbReference>
<feature type="compositionally biased region" description="Polar residues" evidence="1">
    <location>
        <begin position="1028"/>
        <end position="1043"/>
    </location>
</feature>
<name>E0W306_PEDHC</name>
<feature type="compositionally biased region" description="Low complexity" evidence="1">
    <location>
        <begin position="167"/>
        <end position="177"/>
    </location>
</feature>
<feature type="compositionally biased region" description="Basic and acidic residues" evidence="1">
    <location>
        <begin position="89"/>
        <end position="101"/>
    </location>
</feature>
<reference evidence="2" key="2">
    <citation type="submission" date="2007-04" db="EMBL/GenBank/DDBJ databases">
        <title>The genome of the human body louse.</title>
        <authorList>
            <consortium name="The Human Body Louse Genome Consortium"/>
            <person name="Kirkness E."/>
            <person name="Walenz B."/>
            <person name="Hass B."/>
            <person name="Bruggner R."/>
            <person name="Strausberg R."/>
        </authorList>
    </citation>
    <scope>NUCLEOTIDE SEQUENCE</scope>
    <source>
        <strain evidence="2">USDA</strain>
    </source>
</reference>
<dbReference type="KEGG" id="phu:Phum_PHUM599820"/>
<feature type="region of interest" description="Disordered" evidence="1">
    <location>
        <begin position="31"/>
        <end position="101"/>
    </location>
</feature>
<evidence type="ECO:0000313" key="2">
    <source>
        <dbReference type="EMBL" id="EEB20012.1"/>
    </source>
</evidence>
<feature type="compositionally biased region" description="Acidic residues" evidence="1">
    <location>
        <begin position="398"/>
        <end position="414"/>
    </location>
</feature>
<feature type="region of interest" description="Disordered" evidence="1">
    <location>
        <begin position="755"/>
        <end position="777"/>
    </location>
</feature>
<feature type="compositionally biased region" description="Basic and acidic residues" evidence="1">
    <location>
        <begin position="365"/>
        <end position="397"/>
    </location>
</feature>
<dbReference type="HOGENOM" id="CLU_262164_0_0_1"/>
<sequence>MKEEIYLQFPSPLINRRYSMPEELMRKYNILKEKTSDESEANKTEATEATTSSSTSSSATEETIRRKPSKVTGTGLGKSDSLGNIKMTRLQEERGRDVKIDSKTTTESITIIETPKRVTQTDYYSQGKSIIKVKNTKNNSTVKVCMCLKEKMSSTTPSGRDESNEDSGTSDSIASSSPVQLPKREISSDNLSSESDYIVCTCRDITSSKDTSTDIFYSGKSTLSQTVSEKSYSTQDSTISCRSVSTRGSTPPSDYSISTTSDAGKKSAKDSTTSDYSPETPRHNSNRKSKKRYHREEHKKFCPKYYENKNNNNNSNNTKNSSLQHSSENNKKEKKFCGTHTNKKKENDLSRQIIDAKREFEALHGPIKQDDVLEMTEKQNENETDEKKDDEKEKEGEKEEEEEKEKGEEEEEKDKEENDEKQEGDKTDGDEDADVEEHNQYIWTRLNQDELYMMQQLRNHNFFEKGFSIPIECNEDFCEVTDVITSICNEPDDSNESIMIPRYSALPRTLSMLVNTSSADNSMQNSDSDSQSLADSLEDQPTTHIHKFYFDTKNESKPVRGDVNVVQETRKEKKRVFPKGKAFFVSITSPCGEVEMLEGIKQIPQPPEKIKNQIFERHLSLCAKHKQSRERKIKKENKINRRKKYAKNKRRETMEKMAKNKKKTRDEENGEEKRNEDQTETNKLKKKKKKKKLTDEENFNENVFVTRDKLKKKQEEDESNDENENFKLNTNRKNEGKQQKLCKWSKIPILVNNRPISSSEKDSDGETNSNLKKNKKEKGFEIETTEILEIRRENDDVILKEPQNINFSSENQNRIIDKKTDEKIQTDNMATAISNSRFLPNFVRQTQQNRSIMYLNQTRKSPVSKYRQRFEVIPEEKSSSLSSNEEKTTTVEPILPKFKNDASTSPSLPVKENNLENVEYQNYNVTKVPNLIVAQIKDKQLQTLPPYVQGVNERNIILFSSKPENSNSTKGRDALIAMNREDFRRLAKGWINFYKLREMSESSDVENKRGNKKKRILKNDYVERDATETASKISESGIDTKTGNNNNNNNNNNNKIKQNQGLNGKTPVPGIDENIRFHSSNTILETKKKTDVKKKQSSLPELTTSNSPHPDETTKLKSTVESLPKVNNGEETSDSTDSTDYMEPPSPRVPPLPLEDLPSDASITSTESEIDESNPDHRNKSRVIKPFEDDDKKEIICKPKVKNDSKIGKKKGKRTALCQTDSTIVDSDYYIIHDQIEDSSPKKPLSGNVTQRWKKDGGIYKAEKDLIAQKLFFIWPQVENIIKKEFLGENER</sequence>
<feature type="compositionally biased region" description="Basic residues" evidence="1">
    <location>
        <begin position="625"/>
        <end position="650"/>
    </location>
</feature>